<feature type="compositionally biased region" description="Polar residues" evidence="1">
    <location>
        <begin position="141"/>
        <end position="153"/>
    </location>
</feature>
<feature type="region of interest" description="Disordered" evidence="1">
    <location>
        <begin position="101"/>
        <end position="180"/>
    </location>
</feature>
<name>A0A3M7F8X4_HORWE</name>
<proteinExistence type="predicted"/>
<evidence type="ECO:0000313" key="3">
    <source>
        <dbReference type="EMBL" id="RMY85056.1"/>
    </source>
</evidence>
<feature type="signal peptide" evidence="2">
    <location>
        <begin position="1"/>
        <end position="19"/>
    </location>
</feature>
<evidence type="ECO:0000256" key="1">
    <source>
        <dbReference type="SAM" id="MobiDB-lite"/>
    </source>
</evidence>
<dbReference type="Proteomes" id="UP000268823">
    <property type="component" value="Unassembled WGS sequence"/>
</dbReference>
<organism evidence="3 4">
    <name type="scientific">Hortaea werneckii</name>
    <name type="common">Black yeast</name>
    <name type="synonym">Cladosporium werneckii</name>
    <dbReference type="NCBI Taxonomy" id="91943"/>
    <lineage>
        <taxon>Eukaryota</taxon>
        <taxon>Fungi</taxon>
        <taxon>Dikarya</taxon>
        <taxon>Ascomycota</taxon>
        <taxon>Pezizomycotina</taxon>
        <taxon>Dothideomycetes</taxon>
        <taxon>Dothideomycetidae</taxon>
        <taxon>Mycosphaerellales</taxon>
        <taxon>Teratosphaeriaceae</taxon>
        <taxon>Hortaea</taxon>
    </lineage>
</organism>
<dbReference type="OrthoDB" id="3933450at2759"/>
<comment type="caution">
    <text evidence="3">The sequence shown here is derived from an EMBL/GenBank/DDBJ whole genome shotgun (WGS) entry which is preliminary data.</text>
</comment>
<feature type="compositionally biased region" description="Low complexity" evidence="1">
    <location>
        <begin position="108"/>
        <end position="124"/>
    </location>
</feature>
<accession>A0A3M7F8X4</accession>
<reference evidence="3 4" key="1">
    <citation type="journal article" date="2018" name="BMC Genomics">
        <title>Genomic evidence for intraspecific hybridization in a clonal and extremely halotolerant yeast.</title>
        <authorList>
            <person name="Gostincar C."/>
            <person name="Stajich J.E."/>
            <person name="Zupancic J."/>
            <person name="Zalar P."/>
            <person name="Gunde-Cimerman N."/>
        </authorList>
    </citation>
    <scope>NUCLEOTIDE SEQUENCE [LARGE SCALE GENOMIC DNA]</scope>
    <source>
        <strain evidence="3 4">EXF-2788</strain>
    </source>
</reference>
<protein>
    <submittedName>
        <fullName evidence="3">Uncharacterized protein</fullName>
    </submittedName>
</protein>
<gene>
    <name evidence="3" type="ORF">D0861_06636</name>
</gene>
<dbReference type="EMBL" id="QWIR01000138">
    <property type="protein sequence ID" value="RMY85056.1"/>
    <property type="molecule type" value="Genomic_DNA"/>
</dbReference>
<evidence type="ECO:0000256" key="2">
    <source>
        <dbReference type="SAM" id="SignalP"/>
    </source>
</evidence>
<sequence length="282" mass="30354">MLRLALFSIAIAFSTPTSAANAPAPFPPPGEQATSATSAPKISPEGPPGTVAAEVLETLTVAAQRTACPGPPRNLQRGVNSVGYQHTLFCLAWDALSREELESAQEETTTTTTSGGTVSGISTSPATSSDDDDDDDEARPASQNVPRTTSPLPSINIPALEQCFHPSPSPSPSSSSSPNCTDLLTHISTCHDRFAPWTEPYDSEQSAAFQAFRNPSRSQRAFRWESQGRPTEPNHMDLDQRFCRIALGTSRYVFRHLAPHCYSGFDDGRPADSLELGRCEDF</sequence>
<keyword evidence="2" id="KW-0732">Signal</keyword>
<evidence type="ECO:0000313" key="4">
    <source>
        <dbReference type="Proteomes" id="UP000268823"/>
    </source>
</evidence>
<feature type="region of interest" description="Disordered" evidence="1">
    <location>
        <begin position="18"/>
        <end position="50"/>
    </location>
</feature>
<dbReference type="AlphaFoldDB" id="A0A3M7F8X4"/>
<dbReference type="VEuPathDB" id="FungiDB:BTJ68_09553"/>
<feature type="chain" id="PRO_5018036673" evidence="2">
    <location>
        <begin position="20"/>
        <end position="282"/>
    </location>
</feature>